<evidence type="ECO:0000313" key="2">
    <source>
        <dbReference type="Proteomes" id="UP000646911"/>
    </source>
</evidence>
<keyword evidence="2" id="KW-1185">Reference proteome</keyword>
<proteinExistence type="predicted"/>
<dbReference type="EMBL" id="JACOFX010000003">
    <property type="protein sequence ID" value="MBC3907893.1"/>
    <property type="molecule type" value="Genomic_DNA"/>
</dbReference>
<reference evidence="1 2" key="1">
    <citation type="submission" date="2020-08" db="EMBL/GenBank/DDBJ databases">
        <title>Novel species isolated from subtropical streams in China.</title>
        <authorList>
            <person name="Lu H."/>
        </authorList>
    </citation>
    <scope>NUCLEOTIDE SEQUENCE [LARGE SCALE GENOMIC DNA]</scope>
    <source>
        <strain evidence="1 2">NL8W</strain>
    </source>
</reference>
<accession>A0ABR6Z7Z0</accession>
<dbReference type="InterPro" id="IPR038228">
    <property type="entry name" value="Syd_sf"/>
</dbReference>
<organism evidence="1 2">
    <name type="scientific">Undibacterium umbellatum</name>
    <dbReference type="NCBI Taxonomy" id="2762300"/>
    <lineage>
        <taxon>Bacteria</taxon>
        <taxon>Pseudomonadati</taxon>
        <taxon>Pseudomonadota</taxon>
        <taxon>Betaproteobacteria</taxon>
        <taxon>Burkholderiales</taxon>
        <taxon>Oxalobacteraceae</taxon>
        <taxon>Undibacterium</taxon>
    </lineage>
</organism>
<dbReference type="RefSeq" id="WP_186953432.1">
    <property type="nucleotide sequence ID" value="NZ_JACOFX010000003.1"/>
</dbReference>
<gene>
    <name evidence="1" type="ORF">H8L47_09970</name>
</gene>
<name>A0ABR6Z7Z0_9BURK</name>
<dbReference type="Proteomes" id="UP000646911">
    <property type="component" value="Unassembled WGS sequence"/>
</dbReference>
<protein>
    <submittedName>
        <fullName evidence="1">SecY-interacting protein Syd</fullName>
    </submittedName>
</protein>
<dbReference type="Gene3D" id="3.40.1580.20">
    <property type="entry name" value="Syd protein"/>
    <property type="match status" value="1"/>
</dbReference>
<comment type="caution">
    <text evidence="1">The sequence shown here is derived from an EMBL/GenBank/DDBJ whole genome shotgun (WGS) entry which is preliminary data.</text>
</comment>
<evidence type="ECO:0000313" key="1">
    <source>
        <dbReference type="EMBL" id="MBC3907893.1"/>
    </source>
</evidence>
<sequence>MTKITIKKALGEYFKWFDEMEDEDLPQIGVPLGASDGIFVGKENNGLVRWRPRVKDEYFDLIQLEINSGITVHQSVKDLLNSWWFGFLRIQIEDLYFELDPIIPGNYKSSFLLRLLGYRDAHEGKLDYIPIGMSMETGILLVINNESGEVCTEDYELHTYSVIANSLEEFLIAGT</sequence>